<feature type="domain" description="Importin N-terminal" evidence="1">
    <location>
        <begin position="23"/>
        <end position="103"/>
    </location>
</feature>
<name>A0ABD1GY72_SALDI</name>
<proteinExistence type="predicted"/>
<dbReference type="PROSITE" id="PS50166">
    <property type="entry name" value="IMPORTIN_B_NT"/>
    <property type="match status" value="1"/>
</dbReference>
<comment type="caution">
    <text evidence="2">The sequence shown here is derived from an EMBL/GenBank/DDBJ whole genome shotgun (WGS) entry which is preliminary data.</text>
</comment>
<protein>
    <submittedName>
        <fullName evidence="2">Importin subunit beta-1</fullName>
    </submittedName>
</protein>
<dbReference type="SUPFAM" id="SSF48371">
    <property type="entry name" value="ARM repeat"/>
    <property type="match status" value="1"/>
</dbReference>
<dbReference type="AlphaFoldDB" id="A0ABD1GY72"/>
<dbReference type="Gene3D" id="1.25.10.10">
    <property type="entry name" value="Leucine-rich Repeat Variant"/>
    <property type="match status" value="1"/>
</dbReference>
<reference evidence="2 3" key="1">
    <citation type="submission" date="2024-06" db="EMBL/GenBank/DDBJ databases">
        <title>A chromosome level genome sequence of Diviner's sage (Salvia divinorum).</title>
        <authorList>
            <person name="Ford S.A."/>
            <person name="Ro D.-K."/>
            <person name="Ness R.W."/>
            <person name="Phillips M.A."/>
        </authorList>
    </citation>
    <scope>NUCLEOTIDE SEQUENCE [LARGE SCALE GENOMIC DNA]</scope>
    <source>
        <strain evidence="2">SAF-2024a</strain>
        <tissue evidence="2">Leaf</tissue>
    </source>
</reference>
<organism evidence="2 3">
    <name type="scientific">Salvia divinorum</name>
    <name type="common">Maria pastora</name>
    <name type="synonym">Diviner's sage</name>
    <dbReference type="NCBI Taxonomy" id="28513"/>
    <lineage>
        <taxon>Eukaryota</taxon>
        <taxon>Viridiplantae</taxon>
        <taxon>Streptophyta</taxon>
        <taxon>Embryophyta</taxon>
        <taxon>Tracheophyta</taxon>
        <taxon>Spermatophyta</taxon>
        <taxon>Magnoliopsida</taxon>
        <taxon>eudicotyledons</taxon>
        <taxon>Gunneridae</taxon>
        <taxon>Pentapetalae</taxon>
        <taxon>asterids</taxon>
        <taxon>lamiids</taxon>
        <taxon>Lamiales</taxon>
        <taxon>Lamiaceae</taxon>
        <taxon>Nepetoideae</taxon>
        <taxon>Mentheae</taxon>
        <taxon>Salviinae</taxon>
        <taxon>Salvia</taxon>
        <taxon>Salvia subgen. Calosphace</taxon>
    </lineage>
</organism>
<dbReference type="InterPro" id="IPR016024">
    <property type="entry name" value="ARM-type_fold"/>
</dbReference>
<dbReference type="InterPro" id="IPR001494">
    <property type="entry name" value="Importin-beta_N"/>
</dbReference>
<keyword evidence="3" id="KW-1185">Reference proteome</keyword>
<gene>
    <name evidence="2" type="primary">KPNB1</name>
    <name evidence="2" type="ORF">AAHA92_17251</name>
</gene>
<dbReference type="EMBL" id="JBEAFC010000007">
    <property type="protein sequence ID" value="KAL1549109.1"/>
    <property type="molecule type" value="Genomic_DNA"/>
</dbReference>
<dbReference type="SMART" id="SM00913">
    <property type="entry name" value="IBN_N"/>
    <property type="match status" value="1"/>
</dbReference>
<dbReference type="InterPro" id="IPR011989">
    <property type="entry name" value="ARM-like"/>
</dbReference>
<evidence type="ECO:0000313" key="3">
    <source>
        <dbReference type="Proteomes" id="UP001567538"/>
    </source>
</evidence>
<dbReference type="Pfam" id="PF03810">
    <property type="entry name" value="IBN_N"/>
    <property type="match status" value="1"/>
</dbReference>
<evidence type="ECO:0000313" key="2">
    <source>
        <dbReference type="EMBL" id="KAL1549109.1"/>
    </source>
</evidence>
<dbReference type="Proteomes" id="UP001567538">
    <property type="component" value="Unassembled WGS sequence"/>
</dbReference>
<evidence type="ECO:0000259" key="1">
    <source>
        <dbReference type="PROSITE" id="PS50166"/>
    </source>
</evidence>
<accession>A0ABD1GY72</accession>
<sequence>MALEITQYLLAAQSPDAKIRKEGETALGQFHEQNLPGFLLSLTVELASDEKPTKSRRLAGIVLKNSLDAKETATKNNLVQQWMAIDISFKSQIKNSLLNTLGSSV</sequence>